<dbReference type="InterPro" id="IPR036291">
    <property type="entry name" value="NAD(P)-bd_dom_sf"/>
</dbReference>
<proteinExistence type="inferred from homology"/>
<dbReference type="SUPFAM" id="SSF51735">
    <property type="entry name" value="NAD(P)-binding Rossmann-fold domains"/>
    <property type="match status" value="1"/>
</dbReference>
<dbReference type="Pfam" id="PF04321">
    <property type="entry name" value="RmlD_sub_bind"/>
    <property type="match status" value="1"/>
</dbReference>
<evidence type="ECO:0000256" key="3">
    <source>
        <dbReference type="ARBA" id="ARBA00012929"/>
    </source>
</evidence>
<evidence type="ECO:0000256" key="2">
    <source>
        <dbReference type="ARBA" id="ARBA00010944"/>
    </source>
</evidence>
<dbReference type="UniPathway" id="UPA00124"/>
<keyword evidence="6" id="KW-0521">NADP</keyword>
<evidence type="ECO:0000256" key="6">
    <source>
        <dbReference type="RuleBase" id="RU364082"/>
    </source>
</evidence>
<keyword evidence="9" id="KW-1185">Reference proteome</keyword>
<reference evidence="8 9" key="1">
    <citation type="submission" date="2016-10" db="EMBL/GenBank/DDBJ databases">
        <authorList>
            <person name="de Groot N.N."/>
        </authorList>
    </citation>
    <scope>NUCLEOTIDE SEQUENCE [LARGE SCALE GENOMIC DNA]</scope>
    <source>
        <strain evidence="8 9">DSM 19938</strain>
    </source>
</reference>
<dbReference type="PANTHER" id="PTHR10491">
    <property type="entry name" value="DTDP-4-DEHYDRORHAMNOSE REDUCTASE"/>
    <property type="match status" value="1"/>
</dbReference>
<comment type="function">
    <text evidence="6">Catalyzes the reduction of dTDP-6-deoxy-L-lyxo-4-hexulose to yield dTDP-L-rhamnose.</text>
</comment>
<dbReference type="Gene3D" id="3.40.50.720">
    <property type="entry name" value="NAD(P)-binding Rossmann-like Domain"/>
    <property type="match status" value="1"/>
</dbReference>
<dbReference type="PANTHER" id="PTHR10491:SF4">
    <property type="entry name" value="METHIONINE ADENOSYLTRANSFERASE 2 SUBUNIT BETA"/>
    <property type="match status" value="1"/>
</dbReference>
<evidence type="ECO:0000256" key="4">
    <source>
        <dbReference type="ARBA" id="ARBA00017099"/>
    </source>
</evidence>
<feature type="domain" description="RmlD-like substrate binding" evidence="7">
    <location>
        <begin position="41"/>
        <end position="333"/>
    </location>
</feature>
<dbReference type="AlphaFoldDB" id="A0A1H6REZ0"/>
<dbReference type="InterPro" id="IPR005913">
    <property type="entry name" value="dTDP_dehydrorham_reduct"/>
</dbReference>
<dbReference type="InterPro" id="IPR029903">
    <property type="entry name" value="RmlD-like-bd"/>
</dbReference>
<gene>
    <name evidence="8" type="ORF">SAMN04487995_0989</name>
</gene>
<comment type="pathway">
    <text evidence="1 6">Carbohydrate biosynthesis; dTDP-L-rhamnose biosynthesis.</text>
</comment>
<comment type="similarity">
    <text evidence="2 6">Belongs to the dTDP-4-dehydrorhamnose reductase family.</text>
</comment>
<evidence type="ECO:0000313" key="8">
    <source>
        <dbReference type="EMBL" id="SEI50165.1"/>
    </source>
</evidence>
<dbReference type="EMBL" id="FNXY01000002">
    <property type="protein sequence ID" value="SEI50165.1"/>
    <property type="molecule type" value="Genomic_DNA"/>
</dbReference>
<organism evidence="8 9">
    <name type="scientific">Dyadobacter koreensis</name>
    <dbReference type="NCBI Taxonomy" id="408657"/>
    <lineage>
        <taxon>Bacteria</taxon>
        <taxon>Pseudomonadati</taxon>
        <taxon>Bacteroidota</taxon>
        <taxon>Cytophagia</taxon>
        <taxon>Cytophagales</taxon>
        <taxon>Spirosomataceae</taxon>
        <taxon>Dyadobacter</taxon>
    </lineage>
</organism>
<dbReference type="GO" id="GO:0008831">
    <property type="term" value="F:dTDP-4-dehydrorhamnose reductase activity"/>
    <property type="evidence" value="ECO:0007669"/>
    <property type="project" value="UniProtKB-EC"/>
</dbReference>
<evidence type="ECO:0000259" key="7">
    <source>
        <dbReference type="Pfam" id="PF04321"/>
    </source>
</evidence>
<dbReference type="CDD" id="cd05254">
    <property type="entry name" value="dTDP_HR_like_SDR_e"/>
    <property type="match status" value="1"/>
</dbReference>
<dbReference type="STRING" id="408657.SAMN04487995_0989"/>
<dbReference type="Proteomes" id="UP000199532">
    <property type="component" value="Unassembled WGS sequence"/>
</dbReference>
<comment type="catalytic activity">
    <reaction evidence="5">
        <text>dTDP-beta-L-rhamnose + NADP(+) = dTDP-4-dehydro-beta-L-rhamnose + NADPH + H(+)</text>
        <dbReference type="Rhea" id="RHEA:21796"/>
        <dbReference type="ChEBI" id="CHEBI:15378"/>
        <dbReference type="ChEBI" id="CHEBI:57510"/>
        <dbReference type="ChEBI" id="CHEBI:57783"/>
        <dbReference type="ChEBI" id="CHEBI:58349"/>
        <dbReference type="ChEBI" id="CHEBI:62830"/>
        <dbReference type="EC" id="1.1.1.133"/>
    </reaction>
</comment>
<dbReference type="EC" id="1.1.1.133" evidence="3 6"/>
<name>A0A1H6REZ0_9BACT</name>
<evidence type="ECO:0000256" key="1">
    <source>
        <dbReference type="ARBA" id="ARBA00004781"/>
    </source>
</evidence>
<sequence length="338" mass="37685">MKGSFIFFWFLYFILLQNNYCELFMTATSTNSAISNSNKKRVLITGSNGLLGQKLVELLCQNSSIQTIATARGDNRLPFTDSYDYHAMDITDPHQIETVIALTKPDVIIHTAAMTNVDQCEMQKEACWKQNVTAVEFLVEACKNHNIFLVHVSTDFIFDGKAGPYTEEAKPNPISFYGWSKYAAEKAVIHSDIKWAIARTVLVYGIAHDMSRSNIILWVKKSLEEGKNIQVVTDQFRTPTLAEDLAQGCFLIADQEAEGIFNISGKELYTPYEMAITAADYFGLDKSLISQTDASAFSQPAKRPPRTGFDLTKSENVLGYKPHSFLEGIALLATQIGA</sequence>
<dbReference type="GO" id="GO:0019305">
    <property type="term" value="P:dTDP-rhamnose biosynthetic process"/>
    <property type="evidence" value="ECO:0007669"/>
    <property type="project" value="UniProtKB-UniPathway"/>
</dbReference>
<evidence type="ECO:0000256" key="5">
    <source>
        <dbReference type="ARBA" id="ARBA00048200"/>
    </source>
</evidence>
<accession>A0A1H6REZ0</accession>
<keyword evidence="6" id="KW-0560">Oxidoreductase</keyword>
<evidence type="ECO:0000313" key="9">
    <source>
        <dbReference type="Proteomes" id="UP000199532"/>
    </source>
</evidence>
<protein>
    <recommendedName>
        <fullName evidence="4 6">dTDP-4-dehydrorhamnose reductase</fullName>
        <ecNumber evidence="3 6">1.1.1.133</ecNumber>
    </recommendedName>
</protein>